<dbReference type="InterPro" id="IPR057289">
    <property type="entry name" value="Rab1/Ypt1"/>
</dbReference>
<protein>
    <submittedName>
        <fullName evidence="7">GTP-binding protein YPTM1</fullName>
    </submittedName>
</protein>
<organism evidence="7">
    <name type="scientific">Aegilops tauschii</name>
    <name type="common">Tausch's goatgrass</name>
    <name type="synonym">Aegilops squarrosa</name>
    <dbReference type="NCBI Taxonomy" id="37682"/>
    <lineage>
        <taxon>Eukaryota</taxon>
        <taxon>Viridiplantae</taxon>
        <taxon>Streptophyta</taxon>
        <taxon>Embryophyta</taxon>
        <taxon>Tracheophyta</taxon>
        <taxon>Spermatophyta</taxon>
        <taxon>Magnoliopsida</taxon>
        <taxon>Liliopsida</taxon>
        <taxon>Poales</taxon>
        <taxon>Poaceae</taxon>
        <taxon>BOP clade</taxon>
        <taxon>Pooideae</taxon>
        <taxon>Triticodae</taxon>
        <taxon>Triticeae</taxon>
        <taxon>Triticinae</taxon>
        <taxon>Aegilops</taxon>
    </lineage>
</organism>
<keyword evidence="2" id="KW-0547">Nucleotide-binding</keyword>
<sequence>MGYVKSNLTKHISPKFFYAHELQQLNEVRVLHTKSCDNLADMFTKSLPASTLESDYLFKLLLIGDSSVGKSCFLLRFSDDSYVDSYISTIGVDFKIRTLEMDGKTIKLQIYLLHLQQWDTAGQERSRTITSSYYRGAHGIIIVYDITDMESFNNVKQWLSEIDKYANDSVRKLLVGNKCDLAESRVVDTAVAQLNGQCKSVQAYADEMGIPFLETSAKESINVEEAFLAMSAAIKKSKAGGLERKASNLVQMKGQPIQKQQHKQKSSCCST</sequence>
<keyword evidence="3" id="KW-0342">GTP-binding</keyword>
<dbReference type="SUPFAM" id="SSF52540">
    <property type="entry name" value="P-loop containing nucleoside triphosphate hydrolases"/>
    <property type="match status" value="1"/>
</dbReference>
<dbReference type="GO" id="GO:0005525">
    <property type="term" value="F:GTP binding"/>
    <property type="evidence" value="ECO:0007669"/>
    <property type="project" value="UniProtKB-KW"/>
</dbReference>
<evidence type="ECO:0000256" key="4">
    <source>
        <dbReference type="ARBA" id="ARBA00023288"/>
    </source>
</evidence>
<dbReference type="PRINTS" id="PR00449">
    <property type="entry name" value="RASTRNSFRMNG"/>
</dbReference>
<reference evidence="7" key="1">
    <citation type="submission" date="2015-06" db="UniProtKB">
        <authorList>
            <consortium name="EnsemblPlants"/>
        </authorList>
    </citation>
    <scope>IDENTIFICATION</scope>
</reference>
<dbReference type="EnsemblPlants" id="EMT02698">
    <property type="protein sequence ID" value="EMT02698"/>
    <property type="gene ID" value="F775_12084"/>
</dbReference>
<dbReference type="NCBIfam" id="TIGR00231">
    <property type="entry name" value="small_GTP"/>
    <property type="match status" value="1"/>
</dbReference>
<dbReference type="SMART" id="SM00175">
    <property type="entry name" value="RAB"/>
    <property type="match status" value="1"/>
</dbReference>
<evidence type="ECO:0000313" key="7">
    <source>
        <dbReference type="EnsemblPlants" id="EMT02698"/>
    </source>
</evidence>
<comment type="subcellular location">
    <subcellularLocation>
        <location evidence="6">Endomembrane system</location>
        <topology evidence="6">Lipid-anchor</topology>
    </subcellularLocation>
</comment>
<dbReference type="InterPro" id="IPR027417">
    <property type="entry name" value="P-loop_NTPase"/>
</dbReference>
<dbReference type="InterPro" id="IPR050227">
    <property type="entry name" value="Rab"/>
</dbReference>
<keyword evidence="5" id="KW-0636">Prenylation</keyword>
<comment type="similarity">
    <text evidence="1">Belongs to the small GTPase superfamily. Rab family.</text>
</comment>
<evidence type="ECO:0000256" key="6">
    <source>
        <dbReference type="ARBA" id="ARBA00037868"/>
    </source>
</evidence>
<dbReference type="CDD" id="cd01869">
    <property type="entry name" value="Rab1_Ypt1"/>
    <property type="match status" value="1"/>
</dbReference>
<dbReference type="Pfam" id="PF00071">
    <property type="entry name" value="Ras"/>
    <property type="match status" value="1"/>
</dbReference>
<dbReference type="GO" id="GO:0003924">
    <property type="term" value="F:GTPase activity"/>
    <property type="evidence" value="ECO:0007669"/>
    <property type="project" value="InterPro"/>
</dbReference>
<dbReference type="AlphaFoldDB" id="N1QRG8"/>
<dbReference type="PROSITE" id="PS51420">
    <property type="entry name" value="RHO"/>
    <property type="match status" value="1"/>
</dbReference>
<dbReference type="PANTHER" id="PTHR47977">
    <property type="entry name" value="RAS-RELATED PROTEIN RAB"/>
    <property type="match status" value="1"/>
</dbReference>
<evidence type="ECO:0000256" key="3">
    <source>
        <dbReference type="ARBA" id="ARBA00023134"/>
    </source>
</evidence>
<evidence type="ECO:0000256" key="5">
    <source>
        <dbReference type="ARBA" id="ARBA00023289"/>
    </source>
</evidence>
<dbReference type="InterPro" id="IPR001806">
    <property type="entry name" value="Small_GTPase"/>
</dbReference>
<dbReference type="PROSITE" id="PS51419">
    <property type="entry name" value="RAB"/>
    <property type="match status" value="1"/>
</dbReference>
<dbReference type="GO" id="GO:0012505">
    <property type="term" value="C:endomembrane system"/>
    <property type="evidence" value="ECO:0007669"/>
    <property type="project" value="UniProtKB-SubCell"/>
</dbReference>
<dbReference type="Gene3D" id="3.40.50.300">
    <property type="entry name" value="P-loop containing nucleotide triphosphate hydrolases"/>
    <property type="match status" value="1"/>
</dbReference>
<dbReference type="FunFam" id="3.40.50.300:FF:001447">
    <property type="entry name" value="Ras-related protein Rab-1B"/>
    <property type="match status" value="1"/>
</dbReference>
<evidence type="ECO:0000256" key="1">
    <source>
        <dbReference type="ARBA" id="ARBA00006270"/>
    </source>
</evidence>
<accession>N1QRG8</accession>
<dbReference type="PROSITE" id="PS51421">
    <property type="entry name" value="RAS"/>
    <property type="match status" value="1"/>
</dbReference>
<dbReference type="SMART" id="SM00176">
    <property type="entry name" value="RAN"/>
    <property type="match status" value="1"/>
</dbReference>
<keyword evidence="4" id="KW-0449">Lipoprotein</keyword>
<dbReference type="InterPro" id="IPR005225">
    <property type="entry name" value="Small_GTP-bd"/>
</dbReference>
<name>N1QRG8_AEGTA</name>
<dbReference type="SMART" id="SM00173">
    <property type="entry name" value="RAS"/>
    <property type="match status" value="1"/>
</dbReference>
<dbReference type="SMART" id="SM00174">
    <property type="entry name" value="RHO"/>
    <property type="match status" value="1"/>
</dbReference>
<evidence type="ECO:0000256" key="2">
    <source>
        <dbReference type="ARBA" id="ARBA00022741"/>
    </source>
</evidence>
<proteinExistence type="inferred from homology"/>